<gene>
    <name evidence="2" type="ORF">E2C01_068895</name>
</gene>
<proteinExistence type="predicted"/>
<dbReference type="EMBL" id="VSRR010039116">
    <property type="protein sequence ID" value="MPC74535.1"/>
    <property type="molecule type" value="Genomic_DNA"/>
</dbReference>
<evidence type="ECO:0000256" key="1">
    <source>
        <dbReference type="SAM" id="MobiDB-lite"/>
    </source>
</evidence>
<dbReference type="Proteomes" id="UP000324222">
    <property type="component" value="Unassembled WGS sequence"/>
</dbReference>
<feature type="compositionally biased region" description="Gly residues" evidence="1">
    <location>
        <begin position="63"/>
        <end position="72"/>
    </location>
</feature>
<dbReference type="AlphaFoldDB" id="A0A5B7HXG5"/>
<comment type="caution">
    <text evidence="2">The sequence shown here is derived from an EMBL/GenBank/DDBJ whole genome shotgun (WGS) entry which is preliminary data.</text>
</comment>
<feature type="compositionally biased region" description="Polar residues" evidence="1">
    <location>
        <begin position="41"/>
        <end position="55"/>
    </location>
</feature>
<evidence type="ECO:0000313" key="3">
    <source>
        <dbReference type="Proteomes" id="UP000324222"/>
    </source>
</evidence>
<organism evidence="2 3">
    <name type="scientific">Portunus trituberculatus</name>
    <name type="common">Swimming crab</name>
    <name type="synonym">Neptunus trituberculatus</name>
    <dbReference type="NCBI Taxonomy" id="210409"/>
    <lineage>
        <taxon>Eukaryota</taxon>
        <taxon>Metazoa</taxon>
        <taxon>Ecdysozoa</taxon>
        <taxon>Arthropoda</taxon>
        <taxon>Crustacea</taxon>
        <taxon>Multicrustacea</taxon>
        <taxon>Malacostraca</taxon>
        <taxon>Eumalacostraca</taxon>
        <taxon>Eucarida</taxon>
        <taxon>Decapoda</taxon>
        <taxon>Pleocyemata</taxon>
        <taxon>Brachyura</taxon>
        <taxon>Eubrachyura</taxon>
        <taxon>Portunoidea</taxon>
        <taxon>Portunidae</taxon>
        <taxon>Portuninae</taxon>
        <taxon>Portunus</taxon>
    </lineage>
</organism>
<sequence>MNQEFAKPSALRDATTTGTGGPSDHHIGLKIGQISLPVCPNLSQTPPLSRDTSLFPSPAPQGNGCGGKDVRQ</sequence>
<accession>A0A5B7HXG5</accession>
<feature type="region of interest" description="Disordered" evidence="1">
    <location>
        <begin position="1"/>
        <end position="72"/>
    </location>
</feature>
<name>A0A5B7HXG5_PORTR</name>
<evidence type="ECO:0000313" key="2">
    <source>
        <dbReference type="EMBL" id="MPC74535.1"/>
    </source>
</evidence>
<keyword evidence="3" id="KW-1185">Reference proteome</keyword>
<reference evidence="2 3" key="1">
    <citation type="submission" date="2019-05" db="EMBL/GenBank/DDBJ databases">
        <title>Another draft genome of Portunus trituberculatus and its Hox gene families provides insights of decapod evolution.</title>
        <authorList>
            <person name="Jeong J.-H."/>
            <person name="Song I."/>
            <person name="Kim S."/>
            <person name="Choi T."/>
            <person name="Kim D."/>
            <person name="Ryu S."/>
            <person name="Kim W."/>
        </authorList>
    </citation>
    <scope>NUCLEOTIDE SEQUENCE [LARGE SCALE GENOMIC DNA]</scope>
    <source>
        <tissue evidence="2">Muscle</tissue>
    </source>
</reference>
<protein>
    <submittedName>
        <fullName evidence="2">Uncharacterized protein</fullName>
    </submittedName>
</protein>